<gene>
    <name evidence="5" type="ORF">GCM10010468_43490</name>
</gene>
<dbReference type="GO" id="GO:0004497">
    <property type="term" value="F:monooxygenase activity"/>
    <property type="evidence" value="ECO:0007669"/>
    <property type="project" value="UniProtKB-KW"/>
</dbReference>
<keyword evidence="5" id="KW-0503">Monooxygenase</keyword>
<name>A0ABP6QG05_9ACTN</name>
<dbReference type="RefSeq" id="WP_344831215.1">
    <property type="nucleotide sequence ID" value="NZ_BAAAUV010000010.1"/>
</dbReference>
<evidence type="ECO:0000256" key="1">
    <source>
        <dbReference type="ARBA" id="ARBA00022729"/>
    </source>
</evidence>
<dbReference type="Proteomes" id="UP001501237">
    <property type="component" value="Unassembled WGS sequence"/>
</dbReference>
<keyword evidence="3" id="KW-0472">Membrane</keyword>
<evidence type="ECO:0000256" key="3">
    <source>
        <dbReference type="SAM" id="Phobius"/>
    </source>
</evidence>
<evidence type="ECO:0000313" key="5">
    <source>
        <dbReference type="EMBL" id="GAA3219440.1"/>
    </source>
</evidence>
<reference evidence="6" key="1">
    <citation type="journal article" date="2019" name="Int. J. Syst. Evol. Microbiol.">
        <title>The Global Catalogue of Microorganisms (GCM) 10K type strain sequencing project: providing services to taxonomists for standard genome sequencing and annotation.</title>
        <authorList>
            <consortium name="The Broad Institute Genomics Platform"/>
            <consortium name="The Broad Institute Genome Sequencing Center for Infectious Disease"/>
            <person name="Wu L."/>
            <person name="Ma J."/>
        </authorList>
    </citation>
    <scope>NUCLEOTIDE SEQUENCE [LARGE SCALE GENOMIC DNA]</scope>
    <source>
        <strain evidence="6">JCM 9377</strain>
    </source>
</reference>
<feature type="region of interest" description="Disordered" evidence="2">
    <location>
        <begin position="207"/>
        <end position="260"/>
    </location>
</feature>
<dbReference type="InterPro" id="IPR004302">
    <property type="entry name" value="Cellulose/chitin-bd_N"/>
</dbReference>
<keyword evidence="5" id="KW-0560">Oxidoreductase</keyword>
<feature type="domain" description="Chitin-binding type-4" evidence="4">
    <location>
        <begin position="33"/>
        <end position="210"/>
    </location>
</feature>
<accession>A0ABP6QG05</accession>
<protein>
    <submittedName>
        <fullName evidence="5">Lytic polysaccharide monooxygenase</fullName>
    </submittedName>
</protein>
<evidence type="ECO:0000259" key="4">
    <source>
        <dbReference type="Pfam" id="PF03067"/>
    </source>
</evidence>
<keyword evidence="3" id="KW-1133">Transmembrane helix</keyword>
<keyword evidence="6" id="KW-1185">Reference proteome</keyword>
<organism evidence="5 6">
    <name type="scientific">Actinocorallia longicatena</name>
    <dbReference type="NCBI Taxonomy" id="111803"/>
    <lineage>
        <taxon>Bacteria</taxon>
        <taxon>Bacillati</taxon>
        <taxon>Actinomycetota</taxon>
        <taxon>Actinomycetes</taxon>
        <taxon>Streptosporangiales</taxon>
        <taxon>Thermomonosporaceae</taxon>
        <taxon>Actinocorallia</taxon>
    </lineage>
</organism>
<dbReference type="CDD" id="cd21177">
    <property type="entry name" value="LPMO_AA10"/>
    <property type="match status" value="1"/>
</dbReference>
<dbReference type="InterPro" id="IPR014756">
    <property type="entry name" value="Ig_E-set"/>
</dbReference>
<dbReference type="Pfam" id="PF03067">
    <property type="entry name" value="LPMO_10"/>
    <property type="match status" value="1"/>
</dbReference>
<comment type="caution">
    <text evidence="5">The sequence shown here is derived from an EMBL/GenBank/DDBJ whole genome shotgun (WGS) entry which is preliminary data.</text>
</comment>
<evidence type="ECO:0000256" key="2">
    <source>
        <dbReference type="SAM" id="MobiDB-lite"/>
    </source>
</evidence>
<keyword evidence="3" id="KW-0812">Transmembrane</keyword>
<feature type="transmembrane region" description="Helical" evidence="3">
    <location>
        <begin position="264"/>
        <end position="285"/>
    </location>
</feature>
<evidence type="ECO:0000313" key="6">
    <source>
        <dbReference type="Proteomes" id="UP001501237"/>
    </source>
</evidence>
<dbReference type="PANTHER" id="PTHR34823:SF1">
    <property type="entry name" value="CHITIN-BINDING TYPE-4 DOMAIN-CONTAINING PROTEIN"/>
    <property type="match status" value="1"/>
</dbReference>
<proteinExistence type="predicted"/>
<dbReference type="EMBL" id="BAAAUV010000010">
    <property type="protein sequence ID" value="GAA3219440.1"/>
    <property type="molecule type" value="Genomic_DNA"/>
</dbReference>
<dbReference type="InterPro" id="IPR051024">
    <property type="entry name" value="GlcNAc_Chitin_IntDeg"/>
</dbReference>
<dbReference type="SUPFAM" id="SSF81296">
    <property type="entry name" value="E set domains"/>
    <property type="match status" value="1"/>
</dbReference>
<sequence>MGSGHRFVGAVAACTLTVLMPAGPARGHGARAHGALENPPSRAVVCGPEGGAARSAVCRAAAAAGEPGAPARFDELRVPNVNGRDRALIPDGKLCGAGLTSFAGLDLPRADWPATRLRSGARIAFRYRVTIPHRGTFRLYLTRPGYDPARRLTWSALESRPFLTVTDPAPSKGFYPLDGRLPAGRTGRALIYAIWQTSDTPDTYYSCSDVDFGTPPQAKAPPQTPRRRTRATAGAKTPSRPPAQATDAEPVAGTSTAPNSPSPYIRALGGAAAAFGTLTVIVYALRRFRPPTR</sequence>
<dbReference type="Gene3D" id="2.70.50.50">
    <property type="entry name" value="chitin-binding protein cbp21"/>
    <property type="match status" value="1"/>
</dbReference>
<keyword evidence="1" id="KW-0732">Signal</keyword>
<dbReference type="PANTHER" id="PTHR34823">
    <property type="entry name" value="GLCNAC-BINDING PROTEIN A"/>
    <property type="match status" value="1"/>
</dbReference>